<dbReference type="InterPro" id="IPR001344">
    <property type="entry name" value="Chloro_AB-bd_pln"/>
</dbReference>
<feature type="binding site" evidence="6">
    <location>
        <position position="83"/>
    </location>
    <ligand>
        <name>chlorophyll a</name>
        <dbReference type="ChEBI" id="CHEBI:58416"/>
        <label>1</label>
    </ligand>
</feature>
<keyword evidence="3 7" id="KW-0602">Photosynthesis</keyword>
<evidence type="ECO:0000256" key="4">
    <source>
        <dbReference type="ARBA" id="ARBA00022640"/>
    </source>
</evidence>
<feature type="binding site" evidence="6">
    <location>
        <position position="146"/>
    </location>
    <ligand>
        <name>chlorophyll a</name>
        <dbReference type="ChEBI" id="CHEBI:58416"/>
        <label>1</label>
    </ligand>
</feature>
<keyword evidence="4 7" id="KW-0934">Plastid</keyword>
<dbReference type="GO" id="GO:0009522">
    <property type="term" value="C:photosystem I"/>
    <property type="evidence" value="ECO:0007669"/>
    <property type="project" value="UniProtKB-KW"/>
</dbReference>
<dbReference type="AlphaFoldDB" id="K8FED1"/>
<evidence type="ECO:0000256" key="1">
    <source>
        <dbReference type="ARBA" id="ARBA00022494"/>
    </source>
</evidence>
<comment type="similarity">
    <text evidence="7">Belongs to the light-harvesting chlorophyll a/b-binding (LHC) protein family.</text>
</comment>
<dbReference type="GO" id="GO:0016168">
    <property type="term" value="F:chlorophyll binding"/>
    <property type="evidence" value="ECO:0007669"/>
    <property type="project" value="UniProtKB-KW"/>
</dbReference>
<dbReference type="GeneID" id="19014592"/>
<dbReference type="GO" id="GO:0009523">
    <property type="term" value="C:photosystem II"/>
    <property type="evidence" value="ECO:0007669"/>
    <property type="project" value="UniProtKB-KW"/>
</dbReference>
<dbReference type="InterPro" id="IPR022796">
    <property type="entry name" value="Chloroa_b-bind"/>
</dbReference>
<feature type="binding site" evidence="6">
    <location>
        <position position="161"/>
    </location>
    <ligand>
        <name>chlorophyll a</name>
        <dbReference type="ChEBI" id="CHEBI:58416"/>
        <label>1</label>
    </ligand>
</feature>
<evidence type="ECO:0000256" key="3">
    <source>
        <dbReference type="ARBA" id="ARBA00022531"/>
    </source>
</evidence>
<evidence type="ECO:0000313" key="8">
    <source>
        <dbReference type="EMBL" id="CCO66146.1"/>
    </source>
</evidence>
<dbReference type="GO" id="GO:0009765">
    <property type="term" value="P:photosynthesis, light harvesting"/>
    <property type="evidence" value="ECO:0007669"/>
    <property type="project" value="InterPro"/>
</dbReference>
<dbReference type="SUPFAM" id="SSF103511">
    <property type="entry name" value="Chlorophyll a-b binding protein"/>
    <property type="match status" value="1"/>
</dbReference>
<protein>
    <recommendedName>
        <fullName evidence="7">Chlorophyll a-b binding protein, chloroplastic</fullName>
    </recommendedName>
</protein>
<feature type="binding site" description="axial binding residue" evidence="6">
    <location>
        <position position="109"/>
    </location>
    <ligand>
        <name>chlorophyll b</name>
        <dbReference type="ChEBI" id="CHEBI:61721"/>
        <label>1</label>
    </ligand>
    <ligandPart>
        <name>Mg</name>
        <dbReference type="ChEBI" id="CHEBI:25107"/>
    </ligandPart>
</feature>
<comment type="function">
    <text evidence="7">The light-harvesting complex (LHC) functions as a light receptor, it captures and delivers excitation energy to photosystems with which it is closely associated.</text>
</comment>
<keyword evidence="7" id="KW-0603">Photosystem I</keyword>
<dbReference type="PANTHER" id="PTHR21649">
    <property type="entry name" value="CHLOROPHYLL A/B BINDING PROTEIN"/>
    <property type="match status" value="1"/>
</dbReference>
<keyword evidence="1 6" id="KW-0148">Chlorophyll</keyword>
<accession>K8FED1</accession>
<dbReference type="KEGG" id="bpg:Bathy07g01020"/>
<dbReference type="Gene3D" id="1.10.3460.10">
    <property type="entry name" value="Chlorophyll a/b binding protein domain"/>
    <property type="match status" value="1"/>
</dbReference>
<evidence type="ECO:0000256" key="6">
    <source>
        <dbReference type="PIRSR" id="PIRSR601344-1"/>
    </source>
</evidence>
<organism evidence="8 9">
    <name type="scientific">Bathycoccus prasinos</name>
    <dbReference type="NCBI Taxonomy" id="41875"/>
    <lineage>
        <taxon>Eukaryota</taxon>
        <taxon>Viridiplantae</taxon>
        <taxon>Chlorophyta</taxon>
        <taxon>Mamiellophyceae</taxon>
        <taxon>Mamiellales</taxon>
        <taxon>Bathycoccaceae</taxon>
        <taxon>Bathycoccus</taxon>
    </lineage>
</organism>
<feature type="binding site" evidence="6">
    <location>
        <position position="128"/>
    </location>
    <ligand>
        <name>chlorophyll a</name>
        <dbReference type="ChEBI" id="CHEBI:58416"/>
        <label>1</label>
    </ligand>
</feature>
<dbReference type="GO" id="GO:0009535">
    <property type="term" value="C:chloroplast thylakoid membrane"/>
    <property type="evidence" value="ECO:0007669"/>
    <property type="project" value="UniProtKB-SubCell"/>
</dbReference>
<keyword evidence="9" id="KW-1185">Reference proteome</keyword>
<keyword evidence="5 7" id="KW-0157">Chromophore</keyword>
<dbReference type="EMBL" id="FO082272">
    <property type="protein sequence ID" value="CCO66146.1"/>
    <property type="molecule type" value="Genomic_DNA"/>
</dbReference>
<feature type="binding site" evidence="6">
    <location>
        <position position="134"/>
    </location>
    <ligand>
        <name>chlorophyll a</name>
        <dbReference type="ChEBI" id="CHEBI:58416"/>
        <label>1</label>
    </ligand>
</feature>
<keyword evidence="2 7" id="KW-0150">Chloroplast</keyword>
<feature type="binding site" evidence="6">
    <location>
        <position position="132"/>
    </location>
    <ligand>
        <name>chlorophyll a</name>
        <dbReference type="ChEBI" id="CHEBI:58416"/>
        <label>1</label>
    </ligand>
</feature>
<dbReference type="eggNOG" id="ENOG502S0ZD">
    <property type="taxonomic scope" value="Eukaryota"/>
</dbReference>
<dbReference type="Proteomes" id="UP000198341">
    <property type="component" value="Chromosome 7"/>
</dbReference>
<evidence type="ECO:0000313" key="9">
    <source>
        <dbReference type="Proteomes" id="UP000198341"/>
    </source>
</evidence>
<name>K8FED1_9CHLO</name>
<keyword evidence="7" id="KW-0604">Photosystem II</keyword>
<evidence type="ECO:0000256" key="7">
    <source>
        <dbReference type="RuleBase" id="RU363080"/>
    </source>
</evidence>
<proteinExistence type="inferred from homology"/>
<feature type="binding site" description="axial binding residue" evidence="6">
    <location>
        <position position="46"/>
    </location>
    <ligand>
        <name>chlorophyll b</name>
        <dbReference type="ChEBI" id="CHEBI:61721"/>
        <label>1</label>
    </ligand>
    <ligandPart>
        <name>Mg</name>
        <dbReference type="ChEBI" id="CHEBI:25107"/>
    </ligandPart>
</feature>
<reference evidence="8 9" key="1">
    <citation type="submission" date="2011-10" db="EMBL/GenBank/DDBJ databases">
        <authorList>
            <person name="Genoscope - CEA"/>
        </authorList>
    </citation>
    <scope>NUCLEOTIDE SEQUENCE [LARGE SCALE GENOMIC DNA]</scope>
    <source>
        <strain evidence="8 9">RCC 1105</strain>
    </source>
</reference>
<evidence type="ECO:0000256" key="5">
    <source>
        <dbReference type="ARBA" id="ARBA00022991"/>
    </source>
</evidence>
<dbReference type="STRING" id="41875.K8FED1"/>
<dbReference type="Pfam" id="PF00504">
    <property type="entry name" value="Chloroa_b-bind"/>
    <property type="match status" value="1"/>
</dbReference>
<dbReference type="RefSeq" id="XP_007512058.1">
    <property type="nucleotide sequence ID" value="XM_007511996.1"/>
</dbReference>
<gene>
    <name evidence="8" type="ORF">Bathy07g01020</name>
</gene>
<comment type="subcellular location">
    <subcellularLocation>
        <location evidence="7">Plastid</location>
        <location evidence="7">Chloroplast thylakoid membrane</location>
    </subcellularLocation>
</comment>
<sequence length="212" mass="22896">MWYPGATAPDYLDGSMAGDYGFDPLRLGANKESLPYLQEAELMNGRWAMYATIGVLATDSNPSLPKFWEAGAADYDIDFKTLVVTQVIVMGILEALRIRGFMKTGESGLGANFPFDPAGMDSPAARVKEVKNGRLAMVAFLGMVSQWAVTGMGPIEGFKAHLADPTAVNIYTSAVGGETVAFIAFLSCAPVWLIAQRQLTDGSEEEFKPIPW</sequence>
<dbReference type="OrthoDB" id="423598at2759"/>
<keyword evidence="7" id="KW-0793">Thylakoid</keyword>
<feature type="binding site" evidence="6">
    <location>
        <position position="41"/>
    </location>
    <ligand>
        <name>chlorophyll a</name>
        <dbReference type="ChEBI" id="CHEBI:58416"/>
        <label>1</label>
    </ligand>
</feature>
<feature type="binding site" evidence="6">
    <location>
        <position position="129"/>
    </location>
    <ligand>
        <name>chlorophyll a</name>
        <dbReference type="ChEBI" id="CHEBI:58416"/>
        <label>1</label>
    </ligand>
</feature>
<evidence type="ECO:0000256" key="2">
    <source>
        <dbReference type="ARBA" id="ARBA00022528"/>
    </source>
</evidence>